<dbReference type="Gene3D" id="1.10.510.10">
    <property type="entry name" value="Transferase(Phosphotransferase) domain 1"/>
    <property type="match status" value="1"/>
</dbReference>
<dbReference type="InterPro" id="IPR008271">
    <property type="entry name" value="Ser/Thr_kinase_AS"/>
</dbReference>
<dbReference type="PROSITE" id="PS50011">
    <property type="entry name" value="PROTEIN_KINASE_DOM"/>
    <property type="match status" value="1"/>
</dbReference>
<dbReference type="Gene3D" id="2.130.10.10">
    <property type="entry name" value="YVTN repeat-like/Quinoprotein amine dehydrogenase"/>
    <property type="match status" value="1"/>
</dbReference>
<keyword evidence="9" id="KW-1185">Reference proteome</keyword>
<dbReference type="SMART" id="SM00220">
    <property type="entry name" value="S_TKc"/>
    <property type="match status" value="1"/>
</dbReference>
<dbReference type="SMART" id="SM00564">
    <property type="entry name" value="PQQ"/>
    <property type="match status" value="3"/>
</dbReference>
<feature type="compositionally biased region" description="Low complexity" evidence="6">
    <location>
        <begin position="384"/>
        <end position="394"/>
    </location>
</feature>
<dbReference type="Proteomes" id="UP001596154">
    <property type="component" value="Unassembled WGS sequence"/>
</dbReference>
<sequence>MTLRESDPRSVGGYRIESRIGTGGMGIVYLGRSASGRAVAVKVVHTRYADDADFRARFRQEIAAARRVSGAFTAPVVDADPDAPRPWMATAFVPGRTLAQRVAESGPLDWPALRRLGTELAEALREIHRVGVVHRDLKPSNVLLLEGGGDDGAVRVIDFGISRAASSDVRTQTGLVMGSPPFMAPEQFSRPREVGPAVDVFSLAAVLVYAATGHSPFEAENAYLAAYNTVHSEPDLGALPEPLRPLVSACLAKEPEDRPTSSEVLDALAALPEDVSHEVPAGEAPPVARDAAPEEAAGETPGEEPGDVPYQDSVTVLSGTTALPSGTSSARPGPQAERRRRSRRLWTALVAAAVLGTAGAASAALLDDAPASTVGEAGETDGTGPRAARGGAVPAGWKPWHVTLEPGKDDPFGMGAACTPDSLGVFCSSPQVALMRLSPATGRVDWTKPMSEKEVDGFSLGEPVVHDGVVYVSSADRSQGVDAYDGRTGKRLWRLKGPVGEFECLGGVLLVRLDQLGPSDTARYAAYDPRTGEELWRRQLTSGSPSPFYAGPARTLYADLRGGSGGIARLDARTGRTLGTVQAPKGDLWLATVHDGTGYYARWEDDTGVSAAFFVQDLDSGKTRRVDFPWSVEPEAPPLVHGDTMYIFDYGNETLLALDLKRGKPLWTSSRDLRIFSEPAVHDGRLYVVLPDTSVLALDPRTGKEIGRTAPSFDTEGRSFEELSPSSVPPLRVGGVLYGISGPGVFSVADVP</sequence>
<evidence type="ECO:0000313" key="8">
    <source>
        <dbReference type="EMBL" id="MFC5633315.1"/>
    </source>
</evidence>
<name>A0ABW0UIC8_9ACTN</name>
<keyword evidence="1" id="KW-0808">Transferase</keyword>
<dbReference type="InterPro" id="IPR011009">
    <property type="entry name" value="Kinase-like_dom_sf"/>
</dbReference>
<protein>
    <submittedName>
        <fullName evidence="8">PQQ-binding-like beta-propeller repeat protein</fullName>
    </submittedName>
</protein>
<dbReference type="Pfam" id="PF00069">
    <property type="entry name" value="Pkinase"/>
    <property type="match status" value="1"/>
</dbReference>
<dbReference type="EMBL" id="JBHSNY010000002">
    <property type="protein sequence ID" value="MFC5633315.1"/>
    <property type="molecule type" value="Genomic_DNA"/>
</dbReference>
<dbReference type="SUPFAM" id="SSF50998">
    <property type="entry name" value="Quinoprotein alcohol dehydrogenase-like"/>
    <property type="match status" value="2"/>
</dbReference>
<dbReference type="PANTHER" id="PTHR43289:SF34">
    <property type="entry name" value="SERINE_THREONINE-PROTEIN KINASE YBDM-RELATED"/>
    <property type="match status" value="1"/>
</dbReference>
<feature type="compositionally biased region" description="Polar residues" evidence="6">
    <location>
        <begin position="312"/>
        <end position="330"/>
    </location>
</feature>
<dbReference type="InterPro" id="IPR015943">
    <property type="entry name" value="WD40/YVTN_repeat-like_dom_sf"/>
</dbReference>
<feature type="region of interest" description="Disordered" evidence="6">
    <location>
        <begin position="277"/>
        <end position="341"/>
    </location>
</feature>
<proteinExistence type="predicted"/>
<reference evidence="9" key="1">
    <citation type="journal article" date="2019" name="Int. J. Syst. Evol. Microbiol.">
        <title>The Global Catalogue of Microorganisms (GCM) 10K type strain sequencing project: providing services to taxonomists for standard genome sequencing and annotation.</title>
        <authorList>
            <consortium name="The Broad Institute Genomics Platform"/>
            <consortium name="The Broad Institute Genome Sequencing Center for Infectious Disease"/>
            <person name="Wu L."/>
            <person name="Ma J."/>
        </authorList>
    </citation>
    <scope>NUCLEOTIDE SEQUENCE [LARGE SCALE GENOMIC DNA]</scope>
    <source>
        <strain evidence="9">CGMCC 4.7248</strain>
    </source>
</reference>
<dbReference type="Gene3D" id="2.40.10.480">
    <property type="match status" value="1"/>
</dbReference>
<evidence type="ECO:0000256" key="6">
    <source>
        <dbReference type="SAM" id="MobiDB-lite"/>
    </source>
</evidence>
<feature type="region of interest" description="Disordered" evidence="6">
    <location>
        <begin position="373"/>
        <end position="394"/>
    </location>
</feature>
<dbReference type="PROSITE" id="PS00108">
    <property type="entry name" value="PROTEIN_KINASE_ST"/>
    <property type="match status" value="1"/>
</dbReference>
<evidence type="ECO:0000259" key="7">
    <source>
        <dbReference type="PROSITE" id="PS50011"/>
    </source>
</evidence>
<accession>A0ABW0UIC8</accession>
<feature type="domain" description="Protein kinase" evidence="7">
    <location>
        <begin position="14"/>
        <end position="271"/>
    </location>
</feature>
<evidence type="ECO:0000256" key="1">
    <source>
        <dbReference type="ARBA" id="ARBA00022679"/>
    </source>
</evidence>
<dbReference type="PROSITE" id="PS00107">
    <property type="entry name" value="PROTEIN_KINASE_ATP"/>
    <property type="match status" value="1"/>
</dbReference>
<keyword evidence="4 5" id="KW-0067">ATP-binding</keyword>
<dbReference type="InterPro" id="IPR017441">
    <property type="entry name" value="Protein_kinase_ATP_BS"/>
</dbReference>
<dbReference type="Pfam" id="PF13360">
    <property type="entry name" value="PQQ_2"/>
    <property type="match status" value="2"/>
</dbReference>
<dbReference type="SUPFAM" id="SSF56112">
    <property type="entry name" value="Protein kinase-like (PK-like)"/>
    <property type="match status" value="1"/>
</dbReference>
<dbReference type="PANTHER" id="PTHR43289">
    <property type="entry name" value="MITOGEN-ACTIVATED PROTEIN KINASE KINASE KINASE 20-RELATED"/>
    <property type="match status" value="1"/>
</dbReference>
<dbReference type="Gene3D" id="3.30.200.20">
    <property type="entry name" value="Phosphorylase Kinase, domain 1"/>
    <property type="match status" value="1"/>
</dbReference>
<dbReference type="InterPro" id="IPR002372">
    <property type="entry name" value="PQQ_rpt_dom"/>
</dbReference>
<gene>
    <name evidence="8" type="ORF">ACFPZJ_05805</name>
</gene>
<dbReference type="InterPro" id="IPR000719">
    <property type="entry name" value="Prot_kinase_dom"/>
</dbReference>
<dbReference type="InterPro" id="IPR011047">
    <property type="entry name" value="Quinoprotein_ADH-like_sf"/>
</dbReference>
<comment type="caution">
    <text evidence="8">The sequence shown here is derived from an EMBL/GenBank/DDBJ whole genome shotgun (WGS) entry which is preliminary data.</text>
</comment>
<keyword evidence="2 5" id="KW-0547">Nucleotide-binding</keyword>
<organism evidence="8 9">
    <name type="scientific">Streptomyces bullii</name>
    <dbReference type="NCBI Taxonomy" id="349910"/>
    <lineage>
        <taxon>Bacteria</taxon>
        <taxon>Bacillati</taxon>
        <taxon>Actinomycetota</taxon>
        <taxon>Actinomycetes</taxon>
        <taxon>Kitasatosporales</taxon>
        <taxon>Streptomycetaceae</taxon>
        <taxon>Streptomyces</taxon>
    </lineage>
</organism>
<evidence type="ECO:0000313" key="9">
    <source>
        <dbReference type="Proteomes" id="UP001596154"/>
    </source>
</evidence>
<evidence type="ECO:0000256" key="4">
    <source>
        <dbReference type="ARBA" id="ARBA00022840"/>
    </source>
</evidence>
<keyword evidence="3" id="KW-0418">Kinase</keyword>
<feature type="binding site" evidence="5">
    <location>
        <position position="42"/>
    </location>
    <ligand>
        <name>ATP</name>
        <dbReference type="ChEBI" id="CHEBI:30616"/>
    </ligand>
</feature>
<evidence type="ECO:0000256" key="2">
    <source>
        <dbReference type="ARBA" id="ARBA00022741"/>
    </source>
</evidence>
<dbReference type="RefSeq" id="WP_381018140.1">
    <property type="nucleotide sequence ID" value="NZ_JBHSNY010000002.1"/>
</dbReference>
<dbReference type="CDD" id="cd14014">
    <property type="entry name" value="STKc_PknB_like"/>
    <property type="match status" value="1"/>
</dbReference>
<evidence type="ECO:0000256" key="5">
    <source>
        <dbReference type="PROSITE-ProRule" id="PRU10141"/>
    </source>
</evidence>
<evidence type="ECO:0000256" key="3">
    <source>
        <dbReference type="ARBA" id="ARBA00022777"/>
    </source>
</evidence>
<dbReference type="InterPro" id="IPR018391">
    <property type="entry name" value="PQQ_b-propeller_rpt"/>
</dbReference>